<feature type="transmembrane region" description="Helical" evidence="2">
    <location>
        <begin position="50"/>
        <end position="72"/>
    </location>
</feature>
<sequence length="844" mass="86994">MLATRFGSIPTTGVFVPIPSTSSSTESATPAPPIYDPAVSRSSGLSVGGVVGIAIGFVGASALALAVLVLFIRARRRRGYASEQTLNDLLRDTSLPPPKSSGSVLSPGSPTQSSLTGSLPHSPRSPADGMSGVIVMQPVGPAATFASNVAAANAFSQMAAYVVHDDYYRSLGHDPNAQAYAAFAPVQPQQVDGVGFASSVPGQPAPAPAPHTTQFADMYASDQMYSPDIYSSFPVFPGATHVGYTYMAAPDGSTMAIPVVSSDGSALNAGAVESAVNQYYASAGAMGYAAPFAVAQAQGGAGEQQQQRQQQQQQQQAGPPQPDIYQMYADNAYESADTSDAVVEAMRPREIVSASAAPRAAPTTPVAPTADPAPAASASASFVAAAAAPSAIPGSPRAGSRTSAAFVQASGMTPVAATDPLQMLQTAAGAPMQSRIASGSAFTLSALSATPPPAESLPVGSPSPSLSAPRADPAPASSQARGSGLAAGPLFPPDEFDDGGADNSDPDADDDFLNLDPEVDPAAHESSPFMEPKAVTAGAMRGVTRPRAMAVDISSMRTLRSTHSGPATSDVAAGSALPPPPSGKIGALAPPTAVAAAAQLSRDSLRASNDFAQRSISANSPTLSFAPSQRVPSTSRVDRIGADEAQTRPGSSGGQSGSGSGNVSGQTAGAGGRGSVEQAVPLLFTSHTMSYSDASDKRDSLPRPAATAITLGRDDYAGGRAVWGVAAAPIAHAARPFHPAPGTQAQPYEMSREQEQQQQQQQVYYHQQPAQYYQYQPMPGYQPAPLMPPMSQTPPSQQQQQPPQQQQFAHSYHQPPQHSIPQQQQQQHHQEQQHQQYSDDDYAY</sequence>
<organism evidence="3 4">
    <name type="scientific">Polyrhizophydium stewartii</name>
    <dbReference type="NCBI Taxonomy" id="2732419"/>
    <lineage>
        <taxon>Eukaryota</taxon>
        <taxon>Fungi</taxon>
        <taxon>Fungi incertae sedis</taxon>
        <taxon>Chytridiomycota</taxon>
        <taxon>Chytridiomycota incertae sedis</taxon>
        <taxon>Chytridiomycetes</taxon>
        <taxon>Rhizophydiales</taxon>
        <taxon>Rhizophydiales incertae sedis</taxon>
        <taxon>Polyrhizophydium</taxon>
    </lineage>
</organism>
<proteinExistence type="predicted"/>
<feature type="region of interest" description="Disordered" evidence="1">
    <location>
        <begin position="449"/>
        <end position="541"/>
    </location>
</feature>
<gene>
    <name evidence="3" type="ORF">HK105_208664</name>
</gene>
<reference evidence="3 4" key="1">
    <citation type="submission" date="2023-09" db="EMBL/GenBank/DDBJ databases">
        <title>Pangenome analysis of Batrachochytrium dendrobatidis and related Chytrids.</title>
        <authorList>
            <person name="Yacoub M.N."/>
            <person name="Stajich J.E."/>
            <person name="James T.Y."/>
        </authorList>
    </citation>
    <scope>NUCLEOTIDE SEQUENCE [LARGE SCALE GENOMIC DNA]</scope>
    <source>
        <strain evidence="3 4">JEL0888</strain>
    </source>
</reference>
<dbReference type="Proteomes" id="UP001527925">
    <property type="component" value="Unassembled WGS sequence"/>
</dbReference>
<feature type="compositionally biased region" description="Low complexity" evidence="1">
    <location>
        <begin position="793"/>
        <end position="827"/>
    </location>
</feature>
<keyword evidence="2" id="KW-0472">Membrane</keyword>
<evidence type="ECO:0000313" key="4">
    <source>
        <dbReference type="Proteomes" id="UP001527925"/>
    </source>
</evidence>
<evidence type="ECO:0000256" key="1">
    <source>
        <dbReference type="SAM" id="MobiDB-lite"/>
    </source>
</evidence>
<accession>A0ABR4MXD9</accession>
<feature type="compositionally biased region" description="Gly residues" evidence="1">
    <location>
        <begin position="651"/>
        <end position="674"/>
    </location>
</feature>
<feature type="region of interest" description="Disordered" evidence="1">
    <location>
        <begin position="90"/>
        <end position="130"/>
    </location>
</feature>
<feature type="compositionally biased region" description="Polar residues" evidence="1">
    <location>
        <begin position="100"/>
        <end position="119"/>
    </location>
</feature>
<feature type="region of interest" description="Disordered" evidence="1">
    <location>
        <begin position="299"/>
        <end position="324"/>
    </location>
</feature>
<name>A0ABR4MXD9_9FUNG</name>
<dbReference type="EMBL" id="JADGIZ020000085">
    <property type="protein sequence ID" value="KAL2911881.1"/>
    <property type="molecule type" value="Genomic_DNA"/>
</dbReference>
<feature type="region of interest" description="Disordered" evidence="1">
    <location>
        <begin position="612"/>
        <end position="681"/>
    </location>
</feature>
<evidence type="ECO:0000256" key="2">
    <source>
        <dbReference type="SAM" id="Phobius"/>
    </source>
</evidence>
<feature type="region of interest" description="Disordered" evidence="1">
    <location>
        <begin position="557"/>
        <end position="588"/>
    </location>
</feature>
<keyword evidence="2" id="KW-0812">Transmembrane</keyword>
<keyword evidence="4" id="KW-1185">Reference proteome</keyword>
<feature type="compositionally biased region" description="Low complexity" evidence="1">
    <location>
        <begin position="456"/>
        <end position="480"/>
    </location>
</feature>
<feature type="compositionally biased region" description="Polar residues" evidence="1">
    <location>
        <begin position="557"/>
        <end position="567"/>
    </location>
</feature>
<feature type="region of interest" description="Disordered" evidence="1">
    <location>
        <begin position="734"/>
        <end position="844"/>
    </location>
</feature>
<feature type="compositionally biased region" description="Pro residues" evidence="1">
    <location>
        <begin position="780"/>
        <end position="792"/>
    </location>
</feature>
<comment type="caution">
    <text evidence="3">The sequence shown here is derived from an EMBL/GenBank/DDBJ whole genome shotgun (WGS) entry which is preliminary data.</text>
</comment>
<protein>
    <submittedName>
        <fullName evidence="3">Uncharacterized protein</fullName>
    </submittedName>
</protein>
<feature type="compositionally biased region" description="Basic and acidic residues" evidence="1">
    <location>
        <begin position="636"/>
        <end position="646"/>
    </location>
</feature>
<feature type="compositionally biased region" description="Low complexity" evidence="1">
    <location>
        <begin position="299"/>
        <end position="318"/>
    </location>
</feature>
<feature type="compositionally biased region" description="Polar residues" evidence="1">
    <location>
        <begin position="612"/>
        <end position="635"/>
    </location>
</feature>
<feature type="compositionally biased region" description="Acidic residues" evidence="1">
    <location>
        <begin position="494"/>
        <end position="519"/>
    </location>
</feature>
<evidence type="ECO:0000313" key="3">
    <source>
        <dbReference type="EMBL" id="KAL2911881.1"/>
    </source>
</evidence>
<keyword evidence="2" id="KW-1133">Transmembrane helix</keyword>
<feature type="compositionally biased region" description="Low complexity" evidence="1">
    <location>
        <begin position="756"/>
        <end position="779"/>
    </location>
</feature>
<feature type="region of interest" description="Disordered" evidence="1">
    <location>
        <begin position="354"/>
        <end position="374"/>
    </location>
</feature>